<name>A0AAP3E3R3_9EURY</name>
<dbReference type="Proteomes" id="UP001321018">
    <property type="component" value="Unassembled WGS sequence"/>
</dbReference>
<sequence>MTPNDPDPNDVPGFERSLGIDDPVPDAAYGDRGYHPERGAPDGGQTPVDELHEALLETKQELQELEKQLPEPLTLTESLRELSATADAYSRFGADYLDDPE</sequence>
<dbReference type="EMBL" id="JAOPKA010000014">
    <property type="protein sequence ID" value="MCU4743254.1"/>
    <property type="molecule type" value="Genomic_DNA"/>
</dbReference>
<comment type="caution">
    <text evidence="2">The sequence shown here is derived from an EMBL/GenBank/DDBJ whole genome shotgun (WGS) entry which is preliminary data.</text>
</comment>
<feature type="region of interest" description="Disordered" evidence="1">
    <location>
        <begin position="1"/>
        <end position="47"/>
    </location>
</feature>
<evidence type="ECO:0000313" key="3">
    <source>
        <dbReference type="Proteomes" id="UP001321018"/>
    </source>
</evidence>
<dbReference type="AlphaFoldDB" id="A0AAP3E3R3"/>
<dbReference type="RefSeq" id="WP_338005072.1">
    <property type="nucleotide sequence ID" value="NZ_JAOPKA010000014.1"/>
</dbReference>
<reference evidence="2" key="1">
    <citation type="submission" date="2022-09" db="EMBL/GenBank/DDBJ databases">
        <title>Enrichment on poylsaccharides allowed isolation of novel metabolic and taxonomic groups of Haloarchaea.</title>
        <authorList>
            <person name="Sorokin D.Y."/>
            <person name="Elcheninov A.G."/>
            <person name="Khizhniak T.V."/>
            <person name="Kolganova T.V."/>
            <person name="Kublanov I.V."/>
        </authorList>
    </citation>
    <scope>NUCLEOTIDE SEQUENCE</scope>
    <source>
        <strain evidence="2">AArc-xg1-1</strain>
    </source>
</reference>
<organism evidence="2 3">
    <name type="scientific">Natronoglomus mannanivorans</name>
    <dbReference type="NCBI Taxonomy" id="2979990"/>
    <lineage>
        <taxon>Archaea</taxon>
        <taxon>Methanobacteriati</taxon>
        <taxon>Methanobacteriota</taxon>
        <taxon>Stenosarchaea group</taxon>
        <taxon>Halobacteria</taxon>
        <taxon>Halobacteriales</taxon>
        <taxon>Natrialbaceae</taxon>
        <taxon>Natronoglomus</taxon>
    </lineage>
</organism>
<accession>A0AAP3E3R3</accession>
<evidence type="ECO:0000313" key="2">
    <source>
        <dbReference type="EMBL" id="MCU4743254.1"/>
    </source>
</evidence>
<evidence type="ECO:0000256" key="1">
    <source>
        <dbReference type="SAM" id="MobiDB-lite"/>
    </source>
</evidence>
<gene>
    <name evidence="2" type="ORF">OB960_17850</name>
</gene>
<proteinExistence type="predicted"/>
<protein>
    <submittedName>
        <fullName evidence="2">Uncharacterized protein</fullName>
    </submittedName>
</protein>